<reference evidence="6 7" key="1">
    <citation type="submission" date="2019-02" db="EMBL/GenBank/DDBJ databases">
        <title>Deep-cultivation of Planctomycetes and their phenomic and genomic characterization uncovers novel biology.</title>
        <authorList>
            <person name="Wiegand S."/>
            <person name="Jogler M."/>
            <person name="Boedeker C."/>
            <person name="Pinto D."/>
            <person name="Vollmers J."/>
            <person name="Rivas-Marin E."/>
            <person name="Kohn T."/>
            <person name="Peeters S.H."/>
            <person name="Heuer A."/>
            <person name="Rast P."/>
            <person name="Oberbeckmann S."/>
            <person name="Bunk B."/>
            <person name="Jeske O."/>
            <person name="Meyerdierks A."/>
            <person name="Storesund J.E."/>
            <person name="Kallscheuer N."/>
            <person name="Luecker S."/>
            <person name="Lage O.M."/>
            <person name="Pohl T."/>
            <person name="Merkel B.J."/>
            <person name="Hornburger P."/>
            <person name="Mueller R.-W."/>
            <person name="Bruemmer F."/>
            <person name="Labrenz M."/>
            <person name="Spormann A.M."/>
            <person name="Op den Camp H."/>
            <person name="Overmann J."/>
            <person name="Amann R."/>
            <person name="Jetten M.S.M."/>
            <person name="Mascher T."/>
            <person name="Medema M.H."/>
            <person name="Devos D.P."/>
            <person name="Kaster A.-K."/>
            <person name="Ovreas L."/>
            <person name="Rohde M."/>
            <person name="Galperin M.Y."/>
            <person name="Jogler C."/>
        </authorList>
    </citation>
    <scope>NUCLEOTIDE SEQUENCE [LARGE SCALE GENOMIC DNA]</scope>
    <source>
        <strain evidence="6 7">EC9</strain>
    </source>
</reference>
<dbReference type="Pfam" id="PF23500">
    <property type="entry name" value="DUF7133"/>
    <property type="match status" value="1"/>
</dbReference>
<evidence type="ECO:0000256" key="4">
    <source>
        <dbReference type="PROSITE-ProRule" id="PRU00433"/>
    </source>
</evidence>
<dbReference type="Gene3D" id="3.40.50.1110">
    <property type="entry name" value="SGNH hydrolase"/>
    <property type="match status" value="1"/>
</dbReference>
<dbReference type="InterPro" id="IPR011989">
    <property type="entry name" value="ARM-like"/>
</dbReference>
<keyword evidence="2 4" id="KW-0479">Metal-binding</keyword>
<dbReference type="Pfam" id="PF06283">
    <property type="entry name" value="ThuA"/>
    <property type="match status" value="1"/>
</dbReference>
<dbReference type="InterPro" id="IPR036909">
    <property type="entry name" value="Cyt_c-like_dom_sf"/>
</dbReference>
<evidence type="ECO:0000259" key="5">
    <source>
        <dbReference type="PROSITE" id="PS51007"/>
    </source>
</evidence>
<dbReference type="Gene3D" id="1.10.760.10">
    <property type="entry name" value="Cytochrome c-like domain"/>
    <property type="match status" value="1"/>
</dbReference>
<dbReference type="GO" id="GO:0009055">
    <property type="term" value="F:electron transfer activity"/>
    <property type="evidence" value="ECO:0007669"/>
    <property type="project" value="InterPro"/>
</dbReference>
<dbReference type="InterPro" id="IPR016024">
    <property type="entry name" value="ARM-type_fold"/>
</dbReference>
<evidence type="ECO:0000256" key="2">
    <source>
        <dbReference type="ARBA" id="ARBA00022723"/>
    </source>
</evidence>
<dbReference type="OrthoDB" id="228131at2"/>
<dbReference type="InterPro" id="IPR036514">
    <property type="entry name" value="SGNH_hydro_sf"/>
</dbReference>
<dbReference type="InterPro" id="IPR013830">
    <property type="entry name" value="SGNH_hydro"/>
</dbReference>
<dbReference type="Pfam" id="PF22633">
    <property type="entry name" value="F5_F8_type_C_2"/>
    <property type="match status" value="1"/>
</dbReference>
<dbReference type="GO" id="GO:0046872">
    <property type="term" value="F:metal ion binding"/>
    <property type="evidence" value="ECO:0007669"/>
    <property type="project" value="UniProtKB-KW"/>
</dbReference>
<dbReference type="Gene3D" id="1.25.10.10">
    <property type="entry name" value="Leucine-rich Repeat Variant"/>
    <property type="match status" value="1"/>
</dbReference>
<dbReference type="InterPro" id="IPR013428">
    <property type="entry name" value="Membrane-bound_put_N"/>
</dbReference>
<dbReference type="InterPro" id="IPR009056">
    <property type="entry name" value="Cyt_c-like_dom"/>
</dbReference>
<dbReference type="CDD" id="cd01834">
    <property type="entry name" value="SGNH_hydrolase_like_2"/>
    <property type="match status" value="1"/>
</dbReference>
<dbReference type="SUPFAM" id="SSF46626">
    <property type="entry name" value="Cytochrome c"/>
    <property type="match status" value="1"/>
</dbReference>
<accession>A0A517M198</accession>
<protein>
    <submittedName>
        <fullName evidence="6">Cytochrome c</fullName>
    </submittedName>
</protein>
<evidence type="ECO:0000256" key="3">
    <source>
        <dbReference type="ARBA" id="ARBA00023004"/>
    </source>
</evidence>
<evidence type="ECO:0000313" key="6">
    <source>
        <dbReference type="EMBL" id="QDS88650.1"/>
    </source>
</evidence>
<gene>
    <name evidence="6" type="ORF">EC9_28410</name>
</gene>
<proteinExistence type="predicted"/>
<dbReference type="SUPFAM" id="SSF52266">
    <property type="entry name" value="SGNH hydrolase"/>
    <property type="match status" value="1"/>
</dbReference>
<keyword evidence="1 4" id="KW-0349">Heme</keyword>
<dbReference type="PANTHER" id="PTHR33546">
    <property type="entry name" value="LARGE, MULTIFUNCTIONAL SECRETED PROTEIN-RELATED"/>
    <property type="match status" value="1"/>
</dbReference>
<feature type="domain" description="Cytochrome c" evidence="5">
    <location>
        <begin position="1281"/>
        <end position="1415"/>
    </location>
</feature>
<keyword evidence="7" id="KW-1185">Reference proteome</keyword>
<dbReference type="InterPro" id="IPR055557">
    <property type="entry name" value="DUF7133"/>
</dbReference>
<dbReference type="KEGG" id="ruv:EC9_28410"/>
<keyword evidence="3 4" id="KW-0408">Iron</keyword>
<dbReference type="RefSeq" id="WP_145346015.1">
    <property type="nucleotide sequence ID" value="NZ_CP036261.1"/>
</dbReference>
<dbReference type="PROSITE" id="PS51007">
    <property type="entry name" value="CYTC"/>
    <property type="match status" value="1"/>
</dbReference>
<dbReference type="Gene3D" id="3.40.50.880">
    <property type="match status" value="1"/>
</dbReference>
<organism evidence="6 7">
    <name type="scientific">Rosistilla ulvae</name>
    <dbReference type="NCBI Taxonomy" id="1930277"/>
    <lineage>
        <taxon>Bacteria</taxon>
        <taxon>Pseudomonadati</taxon>
        <taxon>Planctomycetota</taxon>
        <taxon>Planctomycetia</taxon>
        <taxon>Pirellulales</taxon>
        <taxon>Pirellulaceae</taxon>
        <taxon>Rosistilla</taxon>
    </lineage>
</organism>
<dbReference type="InterPro" id="IPR013427">
    <property type="entry name" value="Haem-bd_dom_put"/>
</dbReference>
<evidence type="ECO:0000313" key="7">
    <source>
        <dbReference type="Proteomes" id="UP000319557"/>
    </source>
</evidence>
<dbReference type="GO" id="GO:0016788">
    <property type="term" value="F:hydrolase activity, acting on ester bonds"/>
    <property type="evidence" value="ECO:0007669"/>
    <property type="project" value="UniProtKB-ARBA"/>
</dbReference>
<evidence type="ECO:0000256" key="1">
    <source>
        <dbReference type="ARBA" id="ARBA00022617"/>
    </source>
</evidence>
<dbReference type="SUPFAM" id="SSF50952">
    <property type="entry name" value="Soluble quinoprotein glucose dehydrogenase"/>
    <property type="match status" value="1"/>
</dbReference>
<dbReference type="Proteomes" id="UP000319557">
    <property type="component" value="Chromosome"/>
</dbReference>
<dbReference type="PANTHER" id="PTHR33546:SF1">
    <property type="entry name" value="LARGE, MULTIFUNCTIONAL SECRETED PROTEIN"/>
    <property type="match status" value="1"/>
</dbReference>
<dbReference type="GO" id="GO:0020037">
    <property type="term" value="F:heme binding"/>
    <property type="evidence" value="ECO:0007669"/>
    <property type="project" value="InterPro"/>
</dbReference>
<dbReference type="InterPro" id="IPR008979">
    <property type="entry name" value="Galactose-bd-like_sf"/>
</dbReference>
<dbReference type="SUPFAM" id="SSF49785">
    <property type="entry name" value="Galactose-binding domain-like"/>
    <property type="match status" value="1"/>
</dbReference>
<dbReference type="Pfam" id="PF13646">
    <property type="entry name" value="HEAT_2"/>
    <property type="match status" value="1"/>
</dbReference>
<dbReference type="Pfam" id="PF13472">
    <property type="entry name" value="Lipase_GDSL_2"/>
    <property type="match status" value="1"/>
</dbReference>
<name>A0A517M198_9BACT</name>
<dbReference type="InterPro" id="IPR029062">
    <property type="entry name" value="Class_I_gatase-like"/>
</dbReference>
<dbReference type="Gene3D" id="2.60.120.260">
    <property type="entry name" value="Galactose-binding domain-like"/>
    <property type="match status" value="1"/>
</dbReference>
<dbReference type="EMBL" id="CP036261">
    <property type="protein sequence ID" value="QDS88650.1"/>
    <property type="molecule type" value="Genomic_DNA"/>
</dbReference>
<dbReference type="SUPFAM" id="SSF52317">
    <property type="entry name" value="Class I glutamine amidotransferase-like"/>
    <property type="match status" value="1"/>
</dbReference>
<dbReference type="NCBIfam" id="TIGR02604">
    <property type="entry name" value="Piru_Ver_Nterm"/>
    <property type="match status" value="1"/>
</dbReference>
<dbReference type="InterPro" id="IPR011041">
    <property type="entry name" value="Quinoprot_gluc/sorb_DH_b-prop"/>
</dbReference>
<dbReference type="InterPro" id="IPR029010">
    <property type="entry name" value="ThuA-like"/>
</dbReference>
<dbReference type="SUPFAM" id="SSF48371">
    <property type="entry name" value="ARM repeat"/>
    <property type="match status" value="1"/>
</dbReference>
<dbReference type="NCBIfam" id="TIGR02603">
    <property type="entry name" value="CxxCH_TIGR02603"/>
    <property type="match status" value="1"/>
</dbReference>
<sequence>MKSLSAWSPRFPWLMAPALLVASICSGVSGDEPTLVFDAVGKQVGEIVLVAGDEEYRSEESMPMLGKILSQKHGFKCTVVFSLSDDGSYIDPNNSAGLTGLAALDTADLMIIGTRFRAPRPEEAAHLTAFMNAGKPVIGIRTATHAFNGKGSFGDKISFAEWGRKILGEQWVSHHGKHKSQGARGVPEASSADHPILNSVEEIFAPSDVYGVIHLTDADQILMRGAVTESLDPKSPNVEGEKNDPMQPFAWLHTYEGPNGTEGKSFCTTAGAAVDLVDEDLRRMLVNAAYFLTGNEVPKQADVAYVDPFYPSFYGFIREKDYWKNADLQPSDFALGKSPAMPDPKGSPAWDFRPTKPVAAAADNAGSLPLKKGQRIAVVGNALAEGMNQYGNFEALLQTRFPEKELIFRNFGWPADEVANQQRPGSYTTIDDPLVVFAPDMFLCFFGFNESFQGREPAAIERFIADYRNYIETMKTKFAKDGKQPTFVLVSPVGFEATGNPLQPDGVEENKNLAAYTAAIAKMAAADGHRFVDLHTKTSEEFAKTAGNQFTINGVHLNEQGDRLMGELLDASLFDGEHPLGVDASKFQEVRKWVNDKSWYHLQDYRMLNGWYVYGGRRTWDTETFPTEYRKIRNIVAVRDQYVWDLAAGRPVADQPDDSKTGEVYTPETMFGTRDENFRKMREPEEIKYPSPEESIEMMTVPEGFKVELFASEREFPELANPNQIAFDSRGRLWVSCMANYPQWQPGSAKPSDRLLIFEDTDGDGKADKCTPFYDKLICPTGFEFWNGGVLVVDEPRILFLKDTDGDDRADEVTPIIDGIATDDTHHTMGAWEFSHGGLLHMLEGVALSTTLETPWGPFRNKGTSGGYIFDLHSLKFSHYRTPGYGNPWCLVFDEWGNGIVGDGTNAKQHWVSPLSGLEVNTRRTMNPVFDNQGMRPAVGNEFLWSRQFPDDVQGQFIYACVINMHGMPRFNVRDEAVGAGFEGERVEDLLSSTDMVFRPVDPKIGPDGALWFGDWCNALIGHMQYSQRDPNRDHQHGRIFRLVYENKPLLEPITQAGKSIDELLEQLKTYELRTRYRVRREIRDHEKEEVYAAIDKWIDGVDDPKQLCEAMWIQESFRDVDTDLLDKILATDEYRARAAAIHTITNEMERIPNAKDYLAKGVTDPNPRVRLEAVRGLSFLGSVEATELALKAVDQPMDYWLDYTLEHTLHALEPAWKSGEGNEGFLANSSEAAAKHFDRFRKLNGPGGAAVLPLEVADDVDASEKDRKNAIRQLAKLKGGHAGRGVEVFKRVCSACHMVGDVGKKFGPDLSDIGRRFNLEQIISSIIMPNEEISKGYETVMVLTIDGATHNGFILSEDDETLSLGIANGKQIDVLKDDIDIRKPMKASSMPEGLVKTIAPVEFLDLIAYLQNQKAVAFSKSDDGWIRSTEKNPPPMRTHGEFKEISRDAEVKLGDAFGNRDWNNDVHLFLNPLKRASWDFSFHSQHDADNPALTIRLAEESEVRHIELKNRLESEFHKRAEGLTVWTSTDGKDYQKVWAAEKPAGTYSIDLPAGTRAKYVRIGLDGKGTFHLFQGVIYGK</sequence>